<feature type="transmembrane region" description="Helical" evidence="1">
    <location>
        <begin position="205"/>
        <end position="228"/>
    </location>
</feature>
<feature type="transmembrane region" description="Helical" evidence="1">
    <location>
        <begin position="338"/>
        <end position="361"/>
    </location>
</feature>
<organism evidence="2">
    <name type="scientific">Candidatus Nitricoxidivorans perseverans</name>
    <dbReference type="NCBI Taxonomy" id="2975601"/>
    <lineage>
        <taxon>Bacteria</taxon>
        <taxon>Pseudomonadati</taxon>
        <taxon>Pseudomonadota</taxon>
        <taxon>Betaproteobacteria</taxon>
        <taxon>Nitrosomonadales</taxon>
        <taxon>Sterolibacteriaceae</taxon>
        <taxon>Candidatus Nitricoxidivorans</taxon>
    </lineage>
</organism>
<feature type="transmembrane region" description="Helical" evidence="1">
    <location>
        <begin position="144"/>
        <end position="162"/>
    </location>
</feature>
<sequence>MSAFPDSRPAQPPRPWLMLLLCGIYLLTGVVGHDPWKSEDAQHLGVAWGIFNGEGWLVPRIGGEPWIETTPAWHWVAAILARLTSWALPFHDGARLATPLFGALLLLGLHRAAGLLHGHSAALVAPLLAVGTLGLLMPSHLAHPAIAVLAATVAAFIGLALLPRQPAHGTAWLALGVGGAFFIGGLGGVAPLLPLLLLPAVRRQWLALFFAIYLSLAVASIWPTLLALRIPEHLTAWWRHELGGAAPRLAFSADHLKLLGWFTWPLWPVAAWSAWYHRQRWRDWSLLVPMVGTLSAMAWFFTHEARPLNAMPLVVPLCLLAAAGVDRLRRGAAGALDWFGMMTFTLVTGLVWLGTSAMLAGWPPKIARNFTKLAPGFVAEVSAPALLAGLAITAVWALLLIRLPRSPWRAAARWAGGVTVMWALVTALWLPWIDHGRTYRSAATGLRKAIGQDSGCIARSGLGTSQRASLDYFAGIRTLPRSAGAGCRWLLAQEGSRKNARPGWAEVWEGGRPGDRRERLRLYRRD</sequence>
<dbReference type="EMBL" id="CP107246">
    <property type="protein sequence ID" value="WIM06607.1"/>
    <property type="molecule type" value="Genomic_DNA"/>
</dbReference>
<dbReference type="KEGG" id="npv:OHM77_04900"/>
<dbReference type="Proteomes" id="UP001234916">
    <property type="component" value="Chromosome"/>
</dbReference>
<feature type="transmembrane region" description="Helical" evidence="1">
    <location>
        <begin position="174"/>
        <end position="198"/>
    </location>
</feature>
<feature type="transmembrane region" description="Helical" evidence="1">
    <location>
        <begin position="284"/>
        <end position="302"/>
    </location>
</feature>
<dbReference type="AlphaFoldDB" id="A0AA49FM68"/>
<evidence type="ECO:0008006" key="3">
    <source>
        <dbReference type="Google" id="ProtNLM"/>
    </source>
</evidence>
<feature type="transmembrane region" description="Helical" evidence="1">
    <location>
        <begin position="119"/>
        <end position="137"/>
    </location>
</feature>
<proteinExistence type="predicted"/>
<reference evidence="2" key="1">
    <citation type="journal article" date="2023" name="Nat. Microbiol.">
        <title>Enrichment and characterization of a nitric oxide-reducing microbial community in a continuous bioreactor.</title>
        <authorList>
            <person name="Garrido-Amador P."/>
            <person name="Stortenbeker N."/>
            <person name="Wessels H.J.C.T."/>
            <person name="Speth D.R."/>
            <person name="Garcia-Heredia I."/>
            <person name="Kartal B."/>
        </authorList>
    </citation>
    <scope>NUCLEOTIDE SEQUENCE</scope>
    <source>
        <strain evidence="2">MAG1</strain>
    </source>
</reference>
<gene>
    <name evidence="2" type="ORF">OHM77_04900</name>
</gene>
<evidence type="ECO:0000313" key="2">
    <source>
        <dbReference type="EMBL" id="WIM06607.1"/>
    </source>
</evidence>
<name>A0AA49FM68_9PROT</name>
<accession>A0AA49FM68</accession>
<evidence type="ECO:0000256" key="1">
    <source>
        <dbReference type="SAM" id="Phobius"/>
    </source>
</evidence>
<keyword evidence="1" id="KW-1133">Transmembrane helix</keyword>
<protein>
    <recommendedName>
        <fullName evidence="3">Glycosyltransferase RgtA/B/C/D-like domain-containing protein</fullName>
    </recommendedName>
</protein>
<feature type="transmembrane region" description="Helical" evidence="1">
    <location>
        <begin position="413"/>
        <end position="432"/>
    </location>
</feature>
<keyword evidence="1" id="KW-0472">Membrane</keyword>
<keyword evidence="1" id="KW-0812">Transmembrane</keyword>
<feature type="transmembrane region" description="Helical" evidence="1">
    <location>
        <begin position="381"/>
        <end position="401"/>
    </location>
</feature>